<dbReference type="Proteomes" id="UP001257234">
    <property type="component" value="Unassembled WGS sequence"/>
</dbReference>
<evidence type="ECO:0000313" key="2">
    <source>
        <dbReference type="Proteomes" id="UP001257234"/>
    </source>
</evidence>
<protein>
    <submittedName>
        <fullName evidence="1">Septum formation inhibitor Maf</fullName>
    </submittedName>
</protein>
<evidence type="ECO:0000313" key="1">
    <source>
        <dbReference type="EMBL" id="MDR5590431.1"/>
    </source>
</evidence>
<proteinExistence type="predicted"/>
<comment type="caution">
    <text evidence="1">The sequence shown here is derived from an EMBL/GenBank/DDBJ whole genome shotgun (WGS) entry which is preliminary data.</text>
</comment>
<accession>A0ABU1EPV9</accession>
<name>A0ABU1EPV9_9FLAO</name>
<dbReference type="EMBL" id="JAVJIU010000002">
    <property type="protein sequence ID" value="MDR5590431.1"/>
    <property type="molecule type" value="Genomic_DNA"/>
</dbReference>
<dbReference type="RefSeq" id="WP_309561300.1">
    <property type="nucleotide sequence ID" value="NZ_JAVJIU010000002.1"/>
</dbReference>
<keyword evidence="2" id="KW-1185">Reference proteome</keyword>
<dbReference type="PROSITE" id="PS51257">
    <property type="entry name" value="PROKAR_LIPOPROTEIN"/>
    <property type="match status" value="1"/>
</dbReference>
<sequence length="296" mass="35089">MMFRYLYIIILSISFSSCDHYSEEKENLELSKEFKNYWYSGEAEITSYELKQARYGEIRDGEAVLIYVTEDFLPEEQVKAAKKDDENISVLKLNATKNFNTGIYPYSIMQSSFYPLNGEAHTLKLSASIQEWCGQVYMQLNNHEKFEIESHSYFAGEADEELELNKVHLENEFWNRIRIDHESLPTGEFMVLPTLEYLRLSHNKVKTYKAIGEYYISDEFNVYQLTYPELNRKLKIYYSRIFPFSIEKWEESYPSSSGNNVEILTTIAVKKERLRTDYWNKNSNKNLPLRQKLDLK</sequence>
<gene>
    <name evidence="1" type="ORF">RE431_07260</name>
</gene>
<organism evidence="1 2">
    <name type="scientific">Christiangramia sediminicola</name>
    <dbReference type="NCBI Taxonomy" id="3073267"/>
    <lineage>
        <taxon>Bacteria</taxon>
        <taxon>Pseudomonadati</taxon>
        <taxon>Bacteroidota</taxon>
        <taxon>Flavobacteriia</taxon>
        <taxon>Flavobacteriales</taxon>
        <taxon>Flavobacteriaceae</taxon>
        <taxon>Christiangramia</taxon>
    </lineage>
</organism>
<reference evidence="2" key="1">
    <citation type="submission" date="2023-07" db="EMBL/GenBank/DDBJ databases">
        <title>Christiangramia sp. SM2212., a novel bacterium of the family Flavobacteriaceae isolated from the sea sediment.</title>
        <authorList>
            <person name="Wang J."/>
            <person name="Zhang X."/>
        </authorList>
    </citation>
    <scope>NUCLEOTIDE SEQUENCE [LARGE SCALE GENOMIC DNA]</scope>
    <source>
        <strain evidence="2">SM2212</strain>
    </source>
</reference>